<evidence type="ECO:0000256" key="1">
    <source>
        <dbReference type="SAM" id="MobiDB-lite"/>
    </source>
</evidence>
<sequence length="137" mass="14543">MSDHAITIDDEPGLSSESSSVESSLNPSTYTKKTLAAGEVPYFEPLVRIPSDFATPGTIHRAPLINTHSGVVDSLAMGNSNEAATGDKANQYIFLPTKMGSAEGRQLLTVRPGKQNFKAKNFVHVVTSVPNLASGNK</sequence>
<feature type="region of interest" description="Disordered" evidence="1">
    <location>
        <begin position="1"/>
        <end position="28"/>
    </location>
</feature>
<protein>
    <submittedName>
        <fullName evidence="2">Uncharacterized protein</fullName>
    </submittedName>
</protein>
<dbReference type="EMBL" id="BRXX01000081">
    <property type="protein sequence ID" value="GMH88343.1"/>
    <property type="molecule type" value="Genomic_DNA"/>
</dbReference>
<comment type="caution">
    <text evidence="2">The sequence shown here is derived from an EMBL/GenBank/DDBJ whole genome shotgun (WGS) entry which is preliminary data.</text>
</comment>
<evidence type="ECO:0000313" key="2">
    <source>
        <dbReference type="EMBL" id="GMH88343.1"/>
    </source>
</evidence>
<dbReference type="AlphaFoldDB" id="A0A9W7BKK2"/>
<reference evidence="3" key="1">
    <citation type="journal article" date="2023" name="Commun. Biol.">
        <title>Genome analysis of Parmales, the sister group of diatoms, reveals the evolutionary specialization of diatoms from phago-mixotrophs to photoautotrophs.</title>
        <authorList>
            <person name="Ban H."/>
            <person name="Sato S."/>
            <person name="Yoshikawa S."/>
            <person name="Yamada K."/>
            <person name="Nakamura Y."/>
            <person name="Ichinomiya M."/>
            <person name="Sato N."/>
            <person name="Blanc-Mathieu R."/>
            <person name="Endo H."/>
            <person name="Kuwata A."/>
            <person name="Ogata H."/>
        </authorList>
    </citation>
    <scope>NUCLEOTIDE SEQUENCE [LARGE SCALE GENOMIC DNA]</scope>
    <source>
        <strain evidence="3">NIES 3699</strain>
    </source>
</reference>
<feature type="compositionally biased region" description="Low complexity" evidence="1">
    <location>
        <begin position="15"/>
        <end position="24"/>
    </location>
</feature>
<keyword evidence="3" id="KW-1185">Reference proteome</keyword>
<name>A0A9W7BKK2_9STRA</name>
<dbReference type="Proteomes" id="UP001165160">
    <property type="component" value="Unassembled WGS sequence"/>
</dbReference>
<evidence type="ECO:0000313" key="3">
    <source>
        <dbReference type="Proteomes" id="UP001165160"/>
    </source>
</evidence>
<organism evidence="2 3">
    <name type="scientific">Triparma verrucosa</name>
    <dbReference type="NCBI Taxonomy" id="1606542"/>
    <lineage>
        <taxon>Eukaryota</taxon>
        <taxon>Sar</taxon>
        <taxon>Stramenopiles</taxon>
        <taxon>Ochrophyta</taxon>
        <taxon>Bolidophyceae</taxon>
        <taxon>Parmales</taxon>
        <taxon>Triparmaceae</taxon>
        <taxon>Triparma</taxon>
    </lineage>
</organism>
<proteinExistence type="predicted"/>
<gene>
    <name evidence="2" type="ORF">TrVE_jg7356</name>
</gene>
<accession>A0A9W7BKK2</accession>